<dbReference type="AlphaFoldDB" id="A0A9W8XME1"/>
<keyword evidence="2" id="KW-1185">Reference proteome</keyword>
<protein>
    <submittedName>
        <fullName evidence="1">Uncharacterized protein</fullName>
    </submittedName>
</protein>
<reference evidence="1" key="1">
    <citation type="submission" date="2022-10" db="EMBL/GenBank/DDBJ databases">
        <title>Tapping the CABI collections for fungal endophytes: first genome assemblies for Collariella, Neodidymelliopsis, Ascochyta clinopodiicola, Didymella pomorum, Didymosphaeria variabile, Neocosmospora piperis and Neocucurbitaria cava.</title>
        <authorList>
            <person name="Hill R."/>
        </authorList>
    </citation>
    <scope>NUCLEOTIDE SEQUENCE</scope>
    <source>
        <strain evidence="1">IMI 356815</strain>
    </source>
</reference>
<gene>
    <name evidence="1" type="ORF">N0V89_007899</name>
</gene>
<proteinExistence type="predicted"/>
<comment type="caution">
    <text evidence="1">The sequence shown here is derived from an EMBL/GenBank/DDBJ whole genome shotgun (WGS) entry which is preliminary data.</text>
</comment>
<evidence type="ECO:0000313" key="2">
    <source>
        <dbReference type="Proteomes" id="UP001140513"/>
    </source>
</evidence>
<dbReference type="RefSeq" id="XP_056070906.1">
    <property type="nucleotide sequence ID" value="XM_056216659.1"/>
</dbReference>
<dbReference type="EMBL" id="JAPEUX010000005">
    <property type="protein sequence ID" value="KAJ4352550.1"/>
    <property type="molecule type" value="Genomic_DNA"/>
</dbReference>
<sequence length="114" mass="12105">MTALFGATVSAVNHQNVFNIYDSTDCTGDPIGSFTGDTTYDSNFVTNYSGRVGSIIFSEVSAYAGELNDGTDCIITGTICCAYAPTCRINEYASFVTCTSIDMDVDGKKVAESE</sequence>
<organism evidence="1 2">
    <name type="scientific">Didymosphaeria variabile</name>
    <dbReference type="NCBI Taxonomy" id="1932322"/>
    <lineage>
        <taxon>Eukaryota</taxon>
        <taxon>Fungi</taxon>
        <taxon>Dikarya</taxon>
        <taxon>Ascomycota</taxon>
        <taxon>Pezizomycotina</taxon>
        <taxon>Dothideomycetes</taxon>
        <taxon>Pleosporomycetidae</taxon>
        <taxon>Pleosporales</taxon>
        <taxon>Massarineae</taxon>
        <taxon>Didymosphaeriaceae</taxon>
        <taxon>Didymosphaeria</taxon>
    </lineage>
</organism>
<dbReference type="GeneID" id="80911429"/>
<name>A0A9W8XME1_9PLEO</name>
<evidence type="ECO:0000313" key="1">
    <source>
        <dbReference type="EMBL" id="KAJ4352550.1"/>
    </source>
</evidence>
<dbReference type="Proteomes" id="UP001140513">
    <property type="component" value="Unassembled WGS sequence"/>
</dbReference>
<accession>A0A9W8XME1</accession>